<dbReference type="Proteomes" id="UP000024635">
    <property type="component" value="Unassembled WGS sequence"/>
</dbReference>
<feature type="compositionally biased region" description="Low complexity" evidence="1">
    <location>
        <begin position="41"/>
        <end position="51"/>
    </location>
</feature>
<gene>
    <name evidence="2" type="primary">Acey_s0358.g3407</name>
    <name evidence="2" type="ORF">Y032_0358g3407</name>
</gene>
<protein>
    <submittedName>
        <fullName evidence="2">Uncharacterized protein</fullName>
    </submittedName>
</protein>
<comment type="caution">
    <text evidence="2">The sequence shown here is derived from an EMBL/GenBank/DDBJ whole genome shotgun (WGS) entry which is preliminary data.</text>
</comment>
<dbReference type="AlphaFoldDB" id="A0A016RWQ2"/>
<feature type="region of interest" description="Disordered" evidence="1">
    <location>
        <begin position="28"/>
        <end position="51"/>
    </location>
</feature>
<accession>A0A016RWQ2</accession>
<keyword evidence="3" id="KW-1185">Reference proteome</keyword>
<proteinExistence type="predicted"/>
<dbReference type="EMBL" id="JARK01001694">
    <property type="protein sequence ID" value="EYB82507.1"/>
    <property type="molecule type" value="Genomic_DNA"/>
</dbReference>
<sequence>MDDYYSYLCIASAVPRLDKTQLLFEFGPKTTCGENPKGKTQQPQPQQSQPAGQPELLFWLTGCLRVNITPAEARVIATRALAEKPNSFLLGQVMVMSNLASNKVGSSGSMRLDLAEQSDEPLVKPGPSSA</sequence>
<evidence type="ECO:0000313" key="2">
    <source>
        <dbReference type="EMBL" id="EYB82507.1"/>
    </source>
</evidence>
<organism evidence="2 3">
    <name type="scientific">Ancylostoma ceylanicum</name>
    <dbReference type="NCBI Taxonomy" id="53326"/>
    <lineage>
        <taxon>Eukaryota</taxon>
        <taxon>Metazoa</taxon>
        <taxon>Ecdysozoa</taxon>
        <taxon>Nematoda</taxon>
        <taxon>Chromadorea</taxon>
        <taxon>Rhabditida</taxon>
        <taxon>Rhabditina</taxon>
        <taxon>Rhabditomorpha</taxon>
        <taxon>Strongyloidea</taxon>
        <taxon>Ancylostomatidae</taxon>
        <taxon>Ancylostomatinae</taxon>
        <taxon>Ancylostoma</taxon>
    </lineage>
</organism>
<name>A0A016RWQ2_9BILA</name>
<dbReference type="OrthoDB" id="5785018at2759"/>
<evidence type="ECO:0000313" key="3">
    <source>
        <dbReference type="Proteomes" id="UP000024635"/>
    </source>
</evidence>
<reference evidence="3" key="1">
    <citation type="journal article" date="2015" name="Nat. Genet.">
        <title>The genome and transcriptome of the zoonotic hookworm Ancylostoma ceylanicum identify infection-specific gene families.</title>
        <authorList>
            <person name="Schwarz E.M."/>
            <person name="Hu Y."/>
            <person name="Antoshechkin I."/>
            <person name="Miller M.M."/>
            <person name="Sternberg P.W."/>
            <person name="Aroian R.V."/>
        </authorList>
    </citation>
    <scope>NUCLEOTIDE SEQUENCE</scope>
    <source>
        <strain evidence="3">HY135</strain>
    </source>
</reference>
<evidence type="ECO:0000256" key="1">
    <source>
        <dbReference type="SAM" id="MobiDB-lite"/>
    </source>
</evidence>